<dbReference type="CDD" id="cd17557">
    <property type="entry name" value="REC_Rcp-like"/>
    <property type="match status" value="1"/>
</dbReference>
<reference evidence="3 4" key="1">
    <citation type="submission" date="2020-08" db="EMBL/GenBank/DDBJ databases">
        <title>Sequencing the genomes of 1000 actinobacteria strains.</title>
        <authorList>
            <person name="Klenk H.-P."/>
        </authorList>
    </citation>
    <scope>NUCLEOTIDE SEQUENCE [LARGE SCALE GENOMIC DNA]</scope>
    <source>
        <strain evidence="3 4">DSM 45362</strain>
    </source>
</reference>
<evidence type="ECO:0000259" key="2">
    <source>
        <dbReference type="PROSITE" id="PS50110"/>
    </source>
</evidence>
<feature type="modified residue" description="4-aspartylphosphate" evidence="1">
    <location>
        <position position="170"/>
    </location>
</feature>
<dbReference type="RefSeq" id="WP_312875101.1">
    <property type="nucleotide sequence ID" value="NZ_JACHMN010000001.1"/>
</dbReference>
<dbReference type="InterPro" id="IPR011006">
    <property type="entry name" value="CheY-like_superfamily"/>
</dbReference>
<evidence type="ECO:0000256" key="1">
    <source>
        <dbReference type="PROSITE-ProRule" id="PRU00169"/>
    </source>
</evidence>
<dbReference type="Gene3D" id="3.40.50.2300">
    <property type="match status" value="1"/>
</dbReference>
<dbReference type="Proteomes" id="UP000587527">
    <property type="component" value="Unassembled WGS sequence"/>
</dbReference>
<dbReference type="PANTHER" id="PTHR44520:SF2">
    <property type="entry name" value="RESPONSE REGULATOR RCP1"/>
    <property type="match status" value="1"/>
</dbReference>
<dbReference type="SMART" id="SM00448">
    <property type="entry name" value="REC"/>
    <property type="match status" value="1"/>
</dbReference>
<name>A0A841BJK8_9ACTN</name>
<dbReference type="GO" id="GO:0000160">
    <property type="term" value="P:phosphorelay signal transduction system"/>
    <property type="evidence" value="ECO:0007669"/>
    <property type="project" value="InterPro"/>
</dbReference>
<dbReference type="Pfam" id="PF00072">
    <property type="entry name" value="Response_reg"/>
    <property type="match status" value="1"/>
</dbReference>
<dbReference type="EMBL" id="JACHMN010000001">
    <property type="protein sequence ID" value="MBB5867815.1"/>
    <property type="molecule type" value="Genomic_DNA"/>
</dbReference>
<sequence length="260" mass="27890">MIDEPSGAIAEPGTRAAAVLTELVDRLADPDDPHPQQALDRLAVLFEVQTAVGMHIRQAAADAAAAGANYAQIGAACRMTRQGARRRWPGLVFARPAHTSAEGADPVIADLTHTYTVLLIEDDDADAMLIEEALIEHGMTRTVHRADDGISALEFLRDDTSPRPDLIVLDLNMPRMNGREVLAVLKHDPSLSTIPVVVLTTSTAPDDINGAYREHANAYVTKPVSLDDFLSTVQSIDAFFLSTATPPSAAGAEPGRQEER</sequence>
<feature type="domain" description="Response regulatory" evidence="2">
    <location>
        <begin position="116"/>
        <end position="237"/>
    </location>
</feature>
<dbReference type="SUPFAM" id="SSF52172">
    <property type="entry name" value="CheY-like"/>
    <property type="match status" value="1"/>
</dbReference>
<proteinExistence type="predicted"/>
<dbReference type="PANTHER" id="PTHR44520">
    <property type="entry name" value="RESPONSE REGULATOR RCP1-RELATED"/>
    <property type="match status" value="1"/>
</dbReference>
<evidence type="ECO:0000313" key="4">
    <source>
        <dbReference type="Proteomes" id="UP000587527"/>
    </source>
</evidence>
<accession>A0A841BJK8</accession>
<keyword evidence="1" id="KW-0597">Phosphoprotein</keyword>
<dbReference type="AlphaFoldDB" id="A0A841BJK8"/>
<gene>
    <name evidence="3" type="ORF">F4553_001194</name>
</gene>
<protein>
    <submittedName>
        <fullName evidence="3">CheY-like chemotaxis protein</fullName>
    </submittedName>
</protein>
<comment type="caution">
    <text evidence="3">The sequence shown here is derived from an EMBL/GenBank/DDBJ whole genome shotgun (WGS) entry which is preliminary data.</text>
</comment>
<evidence type="ECO:0000313" key="3">
    <source>
        <dbReference type="EMBL" id="MBB5867815.1"/>
    </source>
</evidence>
<keyword evidence="4" id="KW-1185">Reference proteome</keyword>
<dbReference type="InterPro" id="IPR001789">
    <property type="entry name" value="Sig_transdc_resp-reg_receiver"/>
</dbReference>
<organism evidence="3 4">
    <name type="scientific">Allocatelliglobosispora scoriae</name>
    <dbReference type="NCBI Taxonomy" id="643052"/>
    <lineage>
        <taxon>Bacteria</taxon>
        <taxon>Bacillati</taxon>
        <taxon>Actinomycetota</taxon>
        <taxon>Actinomycetes</taxon>
        <taxon>Micromonosporales</taxon>
        <taxon>Micromonosporaceae</taxon>
        <taxon>Allocatelliglobosispora</taxon>
    </lineage>
</organism>
<dbReference type="InterPro" id="IPR052893">
    <property type="entry name" value="TCS_response_regulator"/>
</dbReference>
<dbReference type="PROSITE" id="PS50110">
    <property type="entry name" value="RESPONSE_REGULATORY"/>
    <property type="match status" value="1"/>
</dbReference>